<sequence>MSTPPPSLRSQRDSGPARTPAARGSAAALRHAPYARPAQHTTPRARSFADCLLGICEQLSKPLFGQSPGRSSGDAFSVPWRVVDRETSELHAELLQAQQEAAVATLDKKQPLAAETAAGSPSPLPPPSSEEKTASAPPYESVFDAARRIAEHRAADAEHPAADSAEEVGAVLAPKAAPGNDEDEDEDADYTPDDAANDDEEEEILQSEIEPICEQEEITALPASGSTSSSAAPATQRAAGPSVSRIAEFFEQRGASSHADNNLTDMSVEETSSSDDDEAARQESAQPQAPDSDDADLSVSSSESEPEGDAEEEEEGASQQVDVDVDVVEEEASDEAGDMSDDAATEVLASVSSDGSVTKDAADQEEEEGGPAEARHEQPDLAESDEDIASTQPLP</sequence>
<feature type="non-terminal residue" evidence="1">
    <location>
        <position position="395"/>
    </location>
</feature>
<keyword evidence="2" id="KW-1185">Reference proteome</keyword>
<evidence type="ECO:0000313" key="2">
    <source>
        <dbReference type="Proteomes" id="UP001140087"/>
    </source>
</evidence>
<organism evidence="1 2">
    <name type="scientific">Coemansia helicoidea</name>
    <dbReference type="NCBI Taxonomy" id="1286919"/>
    <lineage>
        <taxon>Eukaryota</taxon>
        <taxon>Fungi</taxon>
        <taxon>Fungi incertae sedis</taxon>
        <taxon>Zoopagomycota</taxon>
        <taxon>Kickxellomycotina</taxon>
        <taxon>Kickxellomycetes</taxon>
        <taxon>Kickxellales</taxon>
        <taxon>Kickxellaceae</taxon>
        <taxon>Coemansia</taxon>
    </lineage>
</organism>
<comment type="caution">
    <text evidence="1">The sequence shown here is derived from an EMBL/GenBank/DDBJ whole genome shotgun (WGS) entry which is preliminary data.</text>
</comment>
<evidence type="ECO:0000313" key="1">
    <source>
        <dbReference type="EMBL" id="KAJ2795850.1"/>
    </source>
</evidence>
<gene>
    <name evidence="1" type="ORF">H4R21_004947</name>
</gene>
<dbReference type="EMBL" id="JANBUN010002042">
    <property type="protein sequence ID" value="KAJ2795850.1"/>
    <property type="molecule type" value="Genomic_DNA"/>
</dbReference>
<dbReference type="Proteomes" id="UP001140087">
    <property type="component" value="Unassembled WGS sequence"/>
</dbReference>
<proteinExistence type="predicted"/>
<protein>
    <submittedName>
        <fullName evidence="1">Uncharacterized protein</fullName>
    </submittedName>
</protein>
<reference evidence="1" key="1">
    <citation type="submission" date="2022-07" db="EMBL/GenBank/DDBJ databases">
        <title>Phylogenomic reconstructions and comparative analyses of Kickxellomycotina fungi.</title>
        <authorList>
            <person name="Reynolds N.K."/>
            <person name="Stajich J.E."/>
            <person name="Barry K."/>
            <person name="Grigoriev I.V."/>
            <person name="Crous P."/>
            <person name="Smith M.E."/>
        </authorList>
    </citation>
    <scope>NUCLEOTIDE SEQUENCE</scope>
    <source>
        <strain evidence="1">BCRC 34780</strain>
    </source>
</reference>
<accession>A0ACC1KVQ9</accession>
<name>A0ACC1KVQ9_9FUNG</name>